<evidence type="ECO:0000313" key="1">
    <source>
        <dbReference type="EMBL" id="MFC1414132.1"/>
    </source>
</evidence>
<keyword evidence="2" id="KW-1185">Reference proteome</keyword>
<reference evidence="1 2" key="1">
    <citation type="submission" date="2024-09" db="EMBL/GenBank/DDBJ databases">
        <authorList>
            <person name="Lee S.D."/>
        </authorList>
    </citation>
    <scope>NUCLEOTIDE SEQUENCE [LARGE SCALE GENOMIC DNA]</scope>
    <source>
        <strain evidence="1 2">N1-1</strain>
    </source>
</reference>
<name>A0ABV6VK53_9ACTN</name>
<organism evidence="1 2">
    <name type="scientific">Streptacidiphilus alkalitolerans</name>
    <dbReference type="NCBI Taxonomy" id="3342712"/>
    <lineage>
        <taxon>Bacteria</taxon>
        <taxon>Bacillati</taxon>
        <taxon>Actinomycetota</taxon>
        <taxon>Actinomycetes</taxon>
        <taxon>Kitasatosporales</taxon>
        <taxon>Streptomycetaceae</taxon>
        <taxon>Streptacidiphilus</taxon>
    </lineage>
</organism>
<proteinExistence type="predicted"/>
<comment type="caution">
    <text evidence="1">The sequence shown here is derived from an EMBL/GenBank/DDBJ whole genome shotgun (WGS) entry which is preliminary data.</text>
</comment>
<dbReference type="Proteomes" id="UP001592582">
    <property type="component" value="Unassembled WGS sequence"/>
</dbReference>
<sequence>MPRLDDASQFRAAAALPRAAELPAARAAPSRRPAGAQGSQATAIAPAQLTPEEGEVALMAAPGLTKHVTGVDMPNWSEGGYTYYYAVQSLSHTAAT</sequence>
<dbReference type="EMBL" id="JBHEZX010000021">
    <property type="protein sequence ID" value="MFC1414132.1"/>
    <property type="molecule type" value="Genomic_DNA"/>
</dbReference>
<evidence type="ECO:0000313" key="2">
    <source>
        <dbReference type="Proteomes" id="UP001592582"/>
    </source>
</evidence>
<accession>A0ABV6VK53</accession>
<protein>
    <submittedName>
        <fullName evidence="1">Uncharacterized protein</fullName>
    </submittedName>
</protein>
<gene>
    <name evidence="1" type="ORF">ACEZDG_33210</name>
</gene>